<dbReference type="InterPro" id="IPR001182">
    <property type="entry name" value="FtsW/RodA"/>
</dbReference>
<keyword evidence="4 6" id="KW-1133">Transmembrane helix</keyword>
<feature type="transmembrane region" description="Helical" evidence="6">
    <location>
        <begin position="16"/>
        <end position="36"/>
    </location>
</feature>
<feature type="transmembrane region" description="Helical" evidence="6">
    <location>
        <begin position="56"/>
        <end position="72"/>
    </location>
</feature>
<evidence type="ECO:0000256" key="2">
    <source>
        <dbReference type="ARBA" id="ARBA00022692"/>
    </source>
</evidence>
<feature type="transmembrane region" description="Helical" evidence="6">
    <location>
        <begin position="288"/>
        <end position="315"/>
    </location>
</feature>
<organism evidence="7 8">
    <name type="scientific">Lacticaseibacillus mingshuiensis</name>
    <dbReference type="NCBI Taxonomy" id="2799574"/>
    <lineage>
        <taxon>Bacteria</taxon>
        <taxon>Bacillati</taxon>
        <taxon>Bacillota</taxon>
        <taxon>Bacilli</taxon>
        <taxon>Lactobacillales</taxon>
        <taxon>Lactobacillaceae</taxon>
        <taxon>Lacticaseibacillus</taxon>
    </lineage>
</organism>
<evidence type="ECO:0000313" key="8">
    <source>
        <dbReference type="Proteomes" id="UP001597196"/>
    </source>
</evidence>
<gene>
    <name evidence="7" type="ORF">ACFQ4P_09530</name>
</gene>
<dbReference type="PANTHER" id="PTHR30474:SF1">
    <property type="entry name" value="PEPTIDOGLYCAN GLYCOSYLTRANSFERASE MRDB"/>
    <property type="match status" value="1"/>
</dbReference>
<comment type="caution">
    <text evidence="7">The sequence shown here is derived from an EMBL/GenBank/DDBJ whole genome shotgun (WGS) entry which is preliminary data.</text>
</comment>
<feature type="transmembrane region" description="Helical" evidence="6">
    <location>
        <begin position="364"/>
        <end position="382"/>
    </location>
</feature>
<evidence type="ECO:0000256" key="1">
    <source>
        <dbReference type="ARBA" id="ARBA00004141"/>
    </source>
</evidence>
<feature type="transmembrane region" description="Helical" evidence="6">
    <location>
        <begin position="199"/>
        <end position="218"/>
    </location>
</feature>
<feature type="transmembrane region" description="Helical" evidence="6">
    <location>
        <begin position="78"/>
        <end position="97"/>
    </location>
</feature>
<name>A0ABW4CLN6_9LACO</name>
<evidence type="ECO:0000256" key="6">
    <source>
        <dbReference type="SAM" id="Phobius"/>
    </source>
</evidence>
<keyword evidence="2 6" id="KW-0812">Transmembrane</keyword>
<dbReference type="PANTHER" id="PTHR30474">
    <property type="entry name" value="CELL CYCLE PROTEIN"/>
    <property type="match status" value="1"/>
</dbReference>
<dbReference type="Pfam" id="PF01098">
    <property type="entry name" value="FTSW_RODA_SPOVE"/>
    <property type="match status" value="1"/>
</dbReference>
<dbReference type="Proteomes" id="UP001597196">
    <property type="component" value="Unassembled WGS sequence"/>
</dbReference>
<feature type="transmembrane region" description="Helical" evidence="6">
    <location>
        <begin position="327"/>
        <end position="344"/>
    </location>
</feature>
<protein>
    <submittedName>
        <fullName evidence="7">FtsW/RodA/SpoVE family cell cycle protein</fullName>
    </submittedName>
</protein>
<evidence type="ECO:0000256" key="3">
    <source>
        <dbReference type="ARBA" id="ARBA00022960"/>
    </source>
</evidence>
<keyword evidence="5 6" id="KW-0472">Membrane</keyword>
<evidence type="ECO:0000256" key="4">
    <source>
        <dbReference type="ARBA" id="ARBA00022989"/>
    </source>
</evidence>
<keyword evidence="8" id="KW-1185">Reference proteome</keyword>
<keyword evidence="3" id="KW-0133">Cell shape</keyword>
<dbReference type="RefSeq" id="WP_203627437.1">
    <property type="nucleotide sequence ID" value="NZ_BOLQ01000013.1"/>
</dbReference>
<evidence type="ECO:0000256" key="5">
    <source>
        <dbReference type="ARBA" id="ARBA00023136"/>
    </source>
</evidence>
<comment type="subcellular location">
    <subcellularLocation>
        <location evidence="1">Membrane</location>
        <topology evidence="1">Multi-pass membrane protein</topology>
    </subcellularLocation>
</comment>
<dbReference type="EMBL" id="JBHTOC010000013">
    <property type="protein sequence ID" value="MFD1430486.1"/>
    <property type="molecule type" value="Genomic_DNA"/>
</dbReference>
<evidence type="ECO:0000313" key="7">
    <source>
        <dbReference type="EMBL" id="MFD1430486.1"/>
    </source>
</evidence>
<reference evidence="8" key="1">
    <citation type="journal article" date="2019" name="Int. J. Syst. Evol. Microbiol.">
        <title>The Global Catalogue of Microorganisms (GCM) 10K type strain sequencing project: providing services to taxonomists for standard genome sequencing and annotation.</title>
        <authorList>
            <consortium name="The Broad Institute Genomics Platform"/>
            <consortium name="The Broad Institute Genome Sequencing Center for Infectious Disease"/>
            <person name="Wu L."/>
            <person name="Ma J."/>
        </authorList>
    </citation>
    <scope>NUCLEOTIDE SEQUENCE [LARGE SCALE GENOMIC DNA]</scope>
    <source>
        <strain evidence="8">CCM 8980</strain>
    </source>
</reference>
<sequence>MAQEVTPEKKGNRIDYGIILSVMLLALVGMVAIYMAVSHDTSPTIGTPRHAMIMQAVWYVIGGVGIFIVMQFDAEQLWRVAPLLYALGIGLLVLVLVKYDPQVFNNTGAKSWFRMGSITFQPSEVMKPAYILMMARVVSQHNARFRHTTLNDWRLLGEMLLWTLPVLVLLKLQNDFGTSLVFAAIYAGVVLVSGVTWKIIIPVGAGVGVVGAGALTMVTTDWGRAILDKLGFKAYQFARIDSWRNPSGAASSDSYQLWQSMKAIGSGEMTGRGFNNLKVTVPVRESDMIFSVIGEAFGFLGCAIVILLFFLLIYQMIRVIFDTKNEFYAYITTGVIMMILFHIFENIGMNIGLLPLTGIPLPFISQGGSFLLANMLSVGMVLSMRFHHQSYMFSGDNDSFQKQGV</sequence>
<proteinExistence type="predicted"/>
<feature type="transmembrane region" description="Helical" evidence="6">
    <location>
        <begin position="176"/>
        <end position="192"/>
    </location>
</feature>
<accession>A0ABW4CLN6</accession>